<evidence type="ECO:0000256" key="2">
    <source>
        <dbReference type="ARBA" id="ARBA00022842"/>
    </source>
</evidence>
<feature type="transmembrane region" description="Helical" evidence="3">
    <location>
        <begin position="130"/>
        <end position="150"/>
    </location>
</feature>
<sequence>MDGPPTMSLGLDPVGEYAMQRPPRSPRERIMNGSRLARILLSSAVMAAGTLAVLTWTPAPAAATMGFVTFVFFQTFNLFNVRHDTRGAFHREMFANRWVLIATTAVVLLLVVLVQWNPVHGLLATTDLTAMQWAVCALTGSVVLALGELVKLVSRGVGGRSQDVPAPGDRWPVPNVEAVR</sequence>
<dbReference type="Proteomes" id="UP001523216">
    <property type="component" value="Unassembled WGS sequence"/>
</dbReference>
<dbReference type="Gene3D" id="1.20.1110.10">
    <property type="entry name" value="Calcium-transporting ATPase, transmembrane domain"/>
    <property type="match status" value="2"/>
</dbReference>
<keyword evidence="1" id="KW-0479">Metal-binding</keyword>
<dbReference type="InterPro" id="IPR023298">
    <property type="entry name" value="ATPase_P-typ_TM_dom_sf"/>
</dbReference>
<dbReference type="PANTHER" id="PTHR24093">
    <property type="entry name" value="CATION TRANSPORTING ATPASE"/>
    <property type="match status" value="1"/>
</dbReference>
<evidence type="ECO:0000256" key="3">
    <source>
        <dbReference type="SAM" id="Phobius"/>
    </source>
</evidence>
<dbReference type="PANTHER" id="PTHR24093:SF506">
    <property type="entry name" value="CATION-TRANSPORTING ATPASE PMA1"/>
    <property type="match status" value="1"/>
</dbReference>
<name>A0ABT0Y8E9_9ACTN</name>
<comment type="caution">
    <text evidence="5">The sequence shown here is derived from an EMBL/GenBank/DDBJ whole genome shotgun (WGS) entry which is preliminary data.</text>
</comment>
<keyword evidence="2" id="KW-0460">Magnesium</keyword>
<evidence type="ECO:0000313" key="5">
    <source>
        <dbReference type="EMBL" id="MCM4082328.1"/>
    </source>
</evidence>
<evidence type="ECO:0000313" key="6">
    <source>
        <dbReference type="Proteomes" id="UP001523216"/>
    </source>
</evidence>
<feature type="transmembrane region" description="Helical" evidence="3">
    <location>
        <begin position="62"/>
        <end position="79"/>
    </location>
</feature>
<keyword evidence="3" id="KW-0812">Transmembrane</keyword>
<protein>
    <submittedName>
        <fullName evidence="5">Cation-translocating P-type ATPase C-terminal domain-containing protein</fullName>
    </submittedName>
</protein>
<dbReference type="InterPro" id="IPR006068">
    <property type="entry name" value="ATPase_P-typ_cation-transptr_C"/>
</dbReference>
<feature type="transmembrane region" description="Helical" evidence="3">
    <location>
        <begin position="99"/>
        <end position="118"/>
    </location>
</feature>
<organism evidence="5 6">
    <name type="scientific">Paractinoplanes hotanensis</name>
    <dbReference type="NCBI Taxonomy" id="2906497"/>
    <lineage>
        <taxon>Bacteria</taxon>
        <taxon>Bacillati</taxon>
        <taxon>Actinomycetota</taxon>
        <taxon>Actinomycetes</taxon>
        <taxon>Micromonosporales</taxon>
        <taxon>Micromonosporaceae</taxon>
        <taxon>Paractinoplanes</taxon>
    </lineage>
</organism>
<keyword evidence="6" id="KW-1185">Reference proteome</keyword>
<proteinExistence type="predicted"/>
<dbReference type="SUPFAM" id="SSF81665">
    <property type="entry name" value="Calcium ATPase, transmembrane domain M"/>
    <property type="match status" value="1"/>
</dbReference>
<keyword evidence="3" id="KW-1133">Transmembrane helix</keyword>
<evidence type="ECO:0000256" key="1">
    <source>
        <dbReference type="ARBA" id="ARBA00022723"/>
    </source>
</evidence>
<dbReference type="Pfam" id="PF00689">
    <property type="entry name" value="Cation_ATPase_C"/>
    <property type="match status" value="1"/>
</dbReference>
<dbReference type="EMBL" id="JAMQOL010000047">
    <property type="protein sequence ID" value="MCM4082328.1"/>
    <property type="molecule type" value="Genomic_DNA"/>
</dbReference>
<feature type="transmembrane region" description="Helical" evidence="3">
    <location>
        <begin position="36"/>
        <end position="56"/>
    </location>
</feature>
<accession>A0ABT0Y8E9</accession>
<reference evidence="5 6" key="1">
    <citation type="submission" date="2022-06" db="EMBL/GenBank/DDBJ databases">
        <title>Actinoplanes abujensis sp. nov., isolated from Nigerian arid soil.</title>
        <authorList>
            <person name="Ding P."/>
        </authorList>
    </citation>
    <scope>NUCLEOTIDE SEQUENCE [LARGE SCALE GENOMIC DNA]</scope>
    <source>
        <strain evidence="6">TRM88002</strain>
    </source>
</reference>
<keyword evidence="3" id="KW-0472">Membrane</keyword>
<gene>
    <name evidence="5" type="ORF">LXN57_32650</name>
</gene>
<feature type="domain" description="Cation-transporting P-type ATPase C-terminal" evidence="4">
    <location>
        <begin position="1"/>
        <end position="153"/>
    </location>
</feature>
<evidence type="ECO:0000259" key="4">
    <source>
        <dbReference type="Pfam" id="PF00689"/>
    </source>
</evidence>